<reference evidence="11" key="1">
    <citation type="submission" date="2019-03" db="EMBL/GenBank/DDBJ databases">
        <authorList>
            <person name="Warren W.C."/>
            <person name="Johnson G.S."/>
        </authorList>
    </citation>
    <scope>NUCLEOTIDE SEQUENCE [LARGE SCALE GENOMIC DNA]</scope>
    <source>
        <strain evidence="11">Basenji</strain>
    </source>
</reference>
<dbReference type="SUPFAM" id="SSF140111">
    <property type="entry name" value="Endosomal sorting complex assembly domain"/>
    <property type="match status" value="1"/>
</dbReference>
<evidence type="ECO:0000256" key="3">
    <source>
        <dbReference type="ARBA" id="ARBA00022448"/>
    </source>
</evidence>
<accession>A0A8C0P1P9</accession>
<evidence type="ECO:0000256" key="7">
    <source>
        <dbReference type="PROSITE-ProRule" id="PRU00646"/>
    </source>
</evidence>
<dbReference type="InterPro" id="IPR009851">
    <property type="entry name" value="Mod_r"/>
</dbReference>
<name>A0A8C0P1P9_CANLF</name>
<gene>
    <name evidence="11" type="primary">VPS37C</name>
</gene>
<comment type="similarity">
    <text evidence="2">Belongs to the VPS37 family.</text>
</comment>
<evidence type="ECO:0000313" key="12">
    <source>
        <dbReference type="Proteomes" id="UP000694429"/>
    </source>
</evidence>
<feature type="compositionally biased region" description="Basic residues" evidence="9">
    <location>
        <begin position="202"/>
        <end position="220"/>
    </location>
</feature>
<evidence type="ECO:0000256" key="4">
    <source>
        <dbReference type="ARBA" id="ARBA00022753"/>
    </source>
</evidence>
<dbReference type="Ensembl" id="ENSCAFT00030040223.1">
    <property type="protein sequence ID" value="ENSCAFP00030035099.1"/>
    <property type="gene ID" value="ENSCAFG00030021928.1"/>
</dbReference>
<dbReference type="AlphaFoldDB" id="A0A8C0P1P9"/>
<feature type="domain" description="VPS37 C-terminal" evidence="10">
    <location>
        <begin position="269"/>
        <end position="358"/>
    </location>
</feature>
<dbReference type="Pfam" id="PF07200">
    <property type="entry name" value="Mod_r"/>
    <property type="match status" value="1"/>
</dbReference>
<evidence type="ECO:0000313" key="11">
    <source>
        <dbReference type="Ensembl" id="ENSCAFP00030035099.1"/>
    </source>
</evidence>
<sequence>MWKVCQALLTARAAGAVQGLGKPRRAVPRTCPGGHRPAATRVPGPNGVGGRGLTVQGVPGCWGLARLLPGSLRAALSEAPESSRATPDCAPPPSPLPRGSRRGVRAGALVQGAQSARGRRPSQRRAEACAGGAGASGSREGLAGTPSGRPGGPCGCPRCRGSAGQTCGASRRAARMAARPRSRPGCRGRHIRRKGRASGPRKCGRGRWFNPRRRRRRRRPGQVQDLQLEREMALATNRSLAERNLEFQGPLEISRSNLSDKYQELRKLVERCQEQKAKLEKFSSALQPETLLDLLQIEGMKIEEESEAMAEKFLEGEVPLETFLENFSSMRMLSHLRRVRVEKLQDVMRRPRASQEPAGDAPSPRPPPPPCPAPPVTPPVAEEPPPPPSVVPPYPLPYSLSPGLPVGPTAQGALPPAPFPVVSQPSYSYSGPLGPPYPSAHPGARGAAGYSWSPQRSTPPRPGYPMAPTAASGPGYPLAGTRAPSPGYPQQAPYLLTGGKPPYPTQPQLLNFPGQPQASGPPQPPYPPGPTPPYGFPPPQGPTWPGY</sequence>
<feature type="compositionally biased region" description="Pro residues" evidence="9">
    <location>
        <begin position="363"/>
        <end position="396"/>
    </location>
</feature>
<feature type="region of interest" description="Disordered" evidence="9">
    <location>
        <begin position="346"/>
        <end position="547"/>
    </location>
</feature>
<feature type="compositionally biased region" description="Pro residues" evidence="9">
    <location>
        <begin position="519"/>
        <end position="547"/>
    </location>
</feature>
<protein>
    <submittedName>
        <fullName evidence="11">VPS37C subunit of ESCRT-I</fullName>
    </submittedName>
</protein>
<evidence type="ECO:0000256" key="8">
    <source>
        <dbReference type="SAM" id="Coils"/>
    </source>
</evidence>
<keyword evidence="3 7" id="KW-0813">Transport</keyword>
<keyword evidence="5 7" id="KW-0653">Protein transport</keyword>
<keyword evidence="8" id="KW-0175">Coiled coil</keyword>
<feature type="compositionally biased region" description="Low complexity" evidence="9">
    <location>
        <begin position="423"/>
        <end position="432"/>
    </location>
</feature>
<organism evidence="11 12">
    <name type="scientific">Canis lupus familiaris</name>
    <name type="common">Dog</name>
    <name type="synonym">Canis familiaris</name>
    <dbReference type="NCBI Taxonomy" id="9615"/>
    <lineage>
        <taxon>Eukaryota</taxon>
        <taxon>Metazoa</taxon>
        <taxon>Chordata</taxon>
        <taxon>Craniata</taxon>
        <taxon>Vertebrata</taxon>
        <taxon>Euteleostomi</taxon>
        <taxon>Mammalia</taxon>
        <taxon>Eutheria</taxon>
        <taxon>Laurasiatheria</taxon>
        <taxon>Carnivora</taxon>
        <taxon>Caniformia</taxon>
        <taxon>Canidae</taxon>
        <taxon>Canis</taxon>
    </lineage>
</organism>
<feature type="compositionally biased region" description="Low complexity" evidence="9">
    <location>
        <begin position="397"/>
        <end position="408"/>
    </location>
</feature>
<feature type="region of interest" description="Disordered" evidence="9">
    <location>
        <begin position="78"/>
        <end position="150"/>
    </location>
</feature>
<feature type="coiled-coil region" evidence="8">
    <location>
        <begin position="223"/>
        <end position="285"/>
    </location>
</feature>
<comment type="subcellular location">
    <subcellularLocation>
        <location evidence="1">Late endosome membrane</location>
        <topology evidence="1">Peripheral membrane protein</topology>
    </subcellularLocation>
</comment>
<dbReference type="Proteomes" id="UP000694429">
    <property type="component" value="Chromosome 18"/>
</dbReference>
<dbReference type="PRINTS" id="PR01217">
    <property type="entry name" value="PRICHEXTENSN"/>
</dbReference>
<feature type="compositionally biased region" description="Basic residues" evidence="9">
    <location>
        <begin position="172"/>
        <end position="196"/>
    </location>
</feature>
<evidence type="ECO:0000256" key="2">
    <source>
        <dbReference type="ARBA" id="ARBA00007617"/>
    </source>
</evidence>
<dbReference type="PANTHER" id="PTHR13678">
    <property type="entry name" value="VACUOLAR PROTEIN SORTING-ASSOCIATED PROTEIN 37"/>
    <property type="match status" value="1"/>
</dbReference>
<dbReference type="OrthoDB" id="10004364at2759"/>
<evidence type="ECO:0000256" key="6">
    <source>
        <dbReference type="ARBA" id="ARBA00025010"/>
    </source>
</evidence>
<reference evidence="11" key="2">
    <citation type="submission" date="2025-08" db="UniProtKB">
        <authorList>
            <consortium name="Ensembl"/>
        </authorList>
    </citation>
    <scope>IDENTIFICATION</scope>
</reference>
<feature type="region of interest" description="Disordered" evidence="9">
    <location>
        <begin position="170"/>
        <end position="223"/>
    </location>
</feature>
<evidence type="ECO:0000259" key="10">
    <source>
        <dbReference type="PROSITE" id="PS51314"/>
    </source>
</evidence>
<evidence type="ECO:0000256" key="9">
    <source>
        <dbReference type="SAM" id="MobiDB-lite"/>
    </source>
</evidence>
<evidence type="ECO:0000256" key="5">
    <source>
        <dbReference type="ARBA" id="ARBA00022927"/>
    </source>
</evidence>
<feature type="region of interest" description="Disordered" evidence="9">
    <location>
        <begin position="20"/>
        <end position="48"/>
    </location>
</feature>
<dbReference type="PROSITE" id="PS51314">
    <property type="entry name" value="VPS37_C"/>
    <property type="match status" value="1"/>
</dbReference>
<dbReference type="GO" id="GO:0015031">
    <property type="term" value="P:protein transport"/>
    <property type="evidence" value="ECO:0007669"/>
    <property type="project" value="UniProtKB-UniRule"/>
</dbReference>
<dbReference type="GO" id="GO:0031902">
    <property type="term" value="C:late endosome membrane"/>
    <property type="evidence" value="ECO:0007669"/>
    <property type="project" value="UniProtKB-SubCell"/>
</dbReference>
<comment type="function">
    <text evidence="6">Component of the ESCRT-I complex, a regulator of vesicular trafficking process. Required for the sorting of endocytic ubiquitinated cargos into multivesicular bodies. May be involved in cell growth and differentiation.</text>
</comment>
<keyword evidence="4" id="KW-0967">Endosome</keyword>
<evidence type="ECO:0000256" key="1">
    <source>
        <dbReference type="ARBA" id="ARBA00004633"/>
    </source>
</evidence>
<dbReference type="GO" id="GO:0000813">
    <property type="term" value="C:ESCRT I complex"/>
    <property type="evidence" value="ECO:0007669"/>
    <property type="project" value="UniProtKB-ARBA"/>
</dbReference>
<dbReference type="InterPro" id="IPR037202">
    <property type="entry name" value="ESCRT_assembly_dom"/>
</dbReference>
<proteinExistence type="inferred from homology"/>
<dbReference type="PANTHER" id="PTHR13678:SF8">
    <property type="entry name" value="VACUOLAR PROTEIN SORTING-ASSOCIATED PROTEIN 37C"/>
    <property type="match status" value="1"/>
</dbReference>